<evidence type="ECO:0000256" key="1">
    <source>
        <dbReference type="SAM" id="MobiDB-lite"/>
    </source>
</evidence>
<feature type="region of interest" description="Disordered" evidence="1">
    <location>
        <begin position="1"/>
        <end position="28"/>
    </location>
</feature>
<dbReference type="HOGENOM" id="CLU_2386773_0_0_1"/>
<accession>S3BUV9</accession>
<feature type="compositionally biased region" description="Basic and acidic residues" evidence="1">
    <location>
        <begin position="11"/>
        <end position="28"/>
    </location>
</feature>
<gene>
    <name evidence="2" type="ORF">F503_04777</name>
</gene>
<keyword evidence="3" id="KW-1185">Reference proteome</keyword>
<proteinExistence type="predicted"/>
<protein>
    <submittedName>
        <fullName evidence="2">Uncharacterized protein</fullName>
    </submittedName>
</protein>
<reference evidence="2 3" key="1">
    <citation type="journal article" date="2013" name="BMC Genomics">
        <title>The genome and transcriptome of the pine saprophyte Ophiostoma piceae, and a comparison with the bark beetle-associated pine pathogen Grosmannia clavigera.</title>
        <authorList>
            <person name="Haridas S."/>
            <person name="Wang Y."/>
            <person name="Lim L."/>
            <person name="Massoumi Alamouti S."/>
            <person name="Jackman S."/>
            <person name="Docking R."/>
            <person name="Robertson G."/>
            <person name="Birol I."/>
            <person name="Bohlmann J."/>
            <person name="Breuil C."/>
        </authorList>
    </citation>
    <scope>NUCLEOTIDE SEQUENCE [LARGE SCALE GENOMIC DNA]</scope>
    <source>
        <strain evidence="2 3">UAMH 11346</strain>
    </source>
</reference>
<dbReference type="EMBL" id="KE148162">
    <property type="protein sequence ID" value="EPE04262.1"/>
    <property type="molecule type" value="Genomic_DNA"/>
</dbReference>
<evidence type="ECO:0000313" key="2">
    <source>
        <dbReference type="EMBL" id="EPE04262.1"/>
    </source>
</evidence>
<dbReference type="VEuPathDB" id="FungiDB:F503_04777"/>
<organism evidence="2 3">
    <name type="scientific">Ophiostoma piceae (strain UAMH 11346)</name>
    <name type="common">Sap stain fungus</name>
    <dbReference type="NCBI Taxonomy" id="1262450"/>
    <lineage>
        <taxon>Eukaryota</taxon>
        <taxon>Fungi</taxon>
        <taxon>Dikarya</taxon>
        <taxon>Ascomycota</taxon>
        <taxon>Pezizomycotina</taxon>
        <taxon>Sordariomycetes</taxon>
        <taxon>Sordariomycetidae</taxon>
        <taxon>Ophiostomatales</taxon>
        <taxon>Ophiostomataceae</taxon>
        <taxon>Ophiostoma</taxon>
    </lineage>
</organism>
<dbReference type="Proteomes" id="UP000016923">
    <property type="component" value="Unassembled WGS sequence"/>
</dbReference>
<name>S3BUV9_OPHP1</name>
<sequence>MKCCGVQMRGESGREWQETQNSRRLDLGDGQDNLDKARSCMRKPSGSCPTGHSSSRCSIFGNEASAIEAAHLFVLSSRRDDEVLRDGRSAVGEC</sequence>
<evidence type="ECO:0000313" key="3">
    <source>
        <dbReference type="Proteomes" id="UP000016923"/>
    </source>
</evidence>
<dbReference type="AlphaFoldDB" id="S3BUV9"/>